<organism evidence="3 5">
    <name type="scientific">Flavobacterium lindanitolerans</name>
    <dbReference type="NCBI Taxonomy" id="428988"/>
    <lineage>
        <taxon>Bacteria</taxon>
        <taxon>Pseudomonadati</taxon>
        <taxon>Bacteroidota</taxon>
        <taxon>Flavobacteriia</taxon>
        <taxon>Flavobacteriales</taxon>
        <taxon>Flavobacteriaceae</taxon>
        <taxon>Flavobacterium</taxon>
    </lineage>
</organism>
<sequence>MMKNSDKYIFLLILIACMVMILSCRDNNTNRYESDGASQKETFTNEGTISSGTKDTMNKPGTTVGPTQRDSAALEEGRRRSD</sequence>
<feature type="region of interest" description="Disordered" evidence="1">
    <location>
        <begin position="29"/>
        <end position="82"/>
    </location>
</feature>
<keyword evidence="4" id="KW-1185">Reference proteome</keyword>
<dbReference type="PROSITE" id="PS51257">
    <property type="entry name" value="PROKAR_LIPOPROTEIN"/>
    <property type="match status" value="1"/>
</dbReference>
<evidence type="ECO:0000313" key="3">
    <source>
        <dbReference type="EMBL" id="RLJ30240.1"/>
    </source>
</evidence>
<dbReference type="RefSeq" id="WP_101472344.1">
    <property type="nucleotide sequence ID" value="NZ_PJND01000008.1"/>
</dbReference>
<evidence type="ECO:0000313" key="4">
    <source>
        <dbReference type="Proteomes" id="UP000233767"/>
    </source>
</evidence>
<feature type="compositionally biased region" description="Polar residues" evidence="1">
    <location>
        <begin position="29"/>
        <end position="70"/>
    </location>
</feature>
<evidence type="ECO:0000313" key="2">
    <source>
        <dbReference type="EMBL" id="PKW21122.1"/>
    </source>
</evidence>
<dbReference type="AlphaFoldDB" id="A0A497UH81"/>
<reference evidence="2 4" key="1">
    <citation type="submission" date="2017-12" db="EMBL/GenBank/DDBJ databases">
        <title>Genomic Encyclopedia of Type Strains, Phase III (KMG-III): the genomes of soil and plant-associated and newly described type strains.</title>
        <authorList>
            <person name="Whitman W."/>
        </authorList>
    </citation>
    <scope>NUCLEOTIDE SEQUENCE [LARGE SCALE GENOMIC DNA]</scope>
    <source>
        <strain evidence="2 4">IP-10</strain>
    </source>
</reference>
<accession>A0A497UH81</accession>
<dbReference type="EMBL" id="RCCB01000011">
    <property type="protein sequence ID" value="RLJ30240.1"/>
    <property type="molecule type" value="Genomic_DNA"/>
</dbReference>
<dbReference type="Proteomes" id="UP000233767">
    <property type="component" value="Unassembled WGS sequence"/>
</dbReference>
<reference evidence="3 5" key="2">
    <citation type="submission" date="2018-10" db="EMBL/GenBank/DDBJ databases">
        <title>Genomic Encyclopedia of Archaeal and Bacterial Type Strains, Phase II (KMG-II): from individual species to whole genera.</title>
        <authorList>
            <person name="Goeker M."/>
        </authorList>
    </citation>
    <scope>NUCLEOTIDE SEQUENCE [LARGE SCALE GENOMIC DNA]</scope>
    <source>
        <strain evidence="3 5">DSM 21886</strain>
    </source>
</reference>
<dbReference type="Proteomes" id="UP000275027">
    <property type="component" value="Unassembled WGS sequence"/>
</dbReference>
<name>A0A497UH81_9FLAO</name>
<evidence type="ECO:0000313" key="5">
    <source>
        <dbReference type="Proteomes" id="UP000275027"/>
    </source>
</evidence>
<gene>
    <name evidence="2" type="ORF">B0G92_2406</name>
    <name evidence="3" type="ORF">CLV50_1644</name>
</gene>
<proteinExistence type="predicted"/>
<evidence type="ECO:0000256" key="1">
    <source>
        <dbReference type="SAM" id="MobiDB-lite"/>
    </source>
</evidence>
<protein>
    <submittedName>
        <fullName evidence="3">Uncharacterized protein</fullName>
    </submittedName>
</protein>
<comment type="caution">
    <text evidence="3">The sequence shown here is derived from an EMBL/GenBank/DDBJ whole genome shotgun (WGS) entry which is preliminary data.</text>
</comment>
<dbReference type="EMBL" id="PJND01000008">
    <property type="protein sequence ID" value="PKW21122.1"/>
    <property type="molecule type" value="Genomic_DNA"/>
</dbReference>